<feature type="signal peptide" evidence="1">
    <location>
        <begin position="1"/>
        <end position="24"/>
    </location>
</feature>
<dbReference type="EMBL" id="JAWDIQ010000001">
    <property type="protein sequence ID" value="MDY0407891.1"/>
    <property type="molecule type" value="Genomic_DNA"/>
</dbReference>
<sequence length="96" mass="10361">MRKYVGAMLVFSLLLFGTPLTIGAATNGEGVENTSSRTIKVTNKYSLGTIPPTYFMYNKGGWVGRLTLERYGPKDGYIEAIYKGVVSCTGTCPIGP</sequence>
<protein>
    <submittedName>
        <fullName evidence="2">Uncharacterized protein</fullName>
    </submittedName>
</protein>
<keyword evidence="3" id="KW-1185">Reference proteome</keyword>
<name>A0ABU5CPT8_9BACI</name>
<evidence type="ECO:0000256" key="1">
    <source>
        <dbReference type="SAM" id="SignalP"/>
    </source>
</evidence>
<dbReference type="RefSeq" id="WP_320378670.1">
    <property type="nucleotide sequence ID" value="NZ_JAWDIQ010000001.1"/>
</dbReference>
<evidence type="ECO:0000313" key="2">
    <source>
        <dbReference type="EMBL" id="MDY0407891.1"/>
    </source>
</evidence>
<proteinExistence type="predicted"/>
<reference evidence="2 3" key="1">
    <citation type="submission" date="2023-10" db="EMBL/GenBank/DDBJ databases">
        <title>Virgibacillus soli CC-YMP-6 genome.</title>
        <authorList>
            <person name="Miliotis G."/>
            <person name="Sengupta P."/>
            <person name="Hameed A."/>
            <person name="Chuvochina M."/>
            <person name="Mcdonagh F."/>
            <person name="Simpson A.C."/>
            <person name="Singh N.K."/>
            <person name="Rekha P.D."/>
            <person name="Raman K."/>
            <person name="Hugenholtz P."/>
            <person name="Venkateswaran K."/>
        </authorList>
    </citation>
    <scope>NUCLEOTIDE SEQUENCE [LARGE SCALE GENOMIC DNA]</scope>
    <source>
        <strain evidence="2 3">CC-YMP-6</strain>
    </source>
</reference>
<organism evidence="2 3">
    <name type="scientific">Paracerasibacillus soli</name>
    <dbReference type="NCBI Taxonomy" id="480284"/>
    <lineage>
        <taxon>Bacteria</taxon>
        <taxon>Bacillati</taxon>
        <taxon>Bacillota</taxon>
        <taxon>Bacilli</taxon>
        <taxon>Bacillales</taxon>
        <taxon>Bacillaceae</taxon>
        <taxon>Paracerasibacillus</taxon>
    </lineage>
</organism>
<keyword evidence="1" id="KW-0732">Signal</keyword>
<evidence type="ECO:0000313" key="3">
    <source>
        <dbReference type="Proteomes" id="UP001275315"/>
    </source>
</evidence>
<gene>
    <name evidence="2" type="ORF">RWD45_03790</name>
</gene>
<feature type="chain" id="PRO_5045057366" evidence="1">
    <location>
        <begin position="25"/>
        <end position="96"/>
    </location>
</feature>
<accession>A0ABU5CPT8</accession>
<dbReference type="Proteomes" id="UP001275315">
    <property type="component" value="Unassembled WGS sequence"/>
</dbReference>
<comment type="caution">
    <text evidence="2">The sequence shown here is derived from an EMBL/GenBank/DDBJ whole genome shotgun (WGS) entry which is preliminary data.</text>
</comment>